<comment type="subcellular location">
    <subcellularLocation>
        <location evidence="1">Cell inner membrane</location>
        <topology evidence="1">Multi-pass membrane protein</topology>
    </subcellularLocation>
</comment>
<evidence type="ECO:0000256" key="8">
    <source>
        <dbReference type="ARBA" id="ARBA00023065"/>
    </source>
</evidence>
<feature type="transmembrane region" description="Helical" evidence="12">
    <location>
        <begin position="116"/>
        <end position="141"/>
    </location>
</feature>
<feature type="transmembrane region" description="Helical" evidence="12">
    <location>
        <begin position="288"/>
        <end position="311"/>
    </location>
</feature>
<keyword evidence="8" id="KW-0406">Ion transport</keyword>
<feature type="transmembrane region" description="Helical" evidence="12">
    <location>
        <begin position="153"/>
        <end position="178"/>
    </location>
</feature>
<protein>
    <recommendedName>
        <fullName evidence="2">Multidrug resistance protein NorM</fullName>
    </recommendedName>
    <alternativeName>
        <fullName evidence="11">Multidrug-efflux transporter</fullName>
    </alternativeName>
    <alternativeName>
        <fullName evidence="10">Na(+)/drug antiporter</fullName>
    </alternativeName>
</protein>
<evidence type="ECO:0000256" key="12">
    <source>
        <dbReference type="SAM" id="Phobius"/>
    </source>
</evidence>
<feature type="transmembrane region" description="Helical" evidence="12">
    <location>
        <begin position="344"/>
        <end position="364"/>
    </location>
</feature>
<evidence type="ECO:0000313" key="13">
    <source>
        <dbReference type="EMBL" id="MFB9135497.1"/>
    </source>
</evidence>
<feature type="transmembrane region" description="Helical" evidence="12">
    <location>
        <begin position="185"/>
        <end position="204"/>
    </location>
</feature>
<dbReference type="InterPro" id="IPR050222">
    <property type="entry name" value="MATE_MdtK"/>
</dbReference>
<keyword evidence="6 12" id="KW-0812">Transmembrane</keyword>
<dbReference type="InterPro" id="IPR002528">
    <property type="entry name" value="MATE_fam"/>
</dbReference>
<sequence>MGKLSVPDQPGDDVAKPKPRLRYRHRVLLKRQVWPFAWPILVELSCVVLMGIISTVLVSRLGAQQTAAVGITDGVTWIIISVLTATALGGSVVIAQAFGKIDRKKALDSAGQVMKLALAVALISLLIVQLFAHLILTVIAYGAEPEVVEMSEMYLKLVACSYPALAITLAGSGVLRAVGNSRLPALSNILMNVLNIVFSYPLIYGTADFGGSWQGLGLFGSGLGVALARWAGAVMIVFCLVRNSTLSVGRAQYFSRFDRETLMDILSVGIPASVESLMFNLGKLITQIMVAGMGTVAMAGNVVTFSIVLMLNIPGNTLAMTSTILIGKRLGQDKPKAAYQEMRLIFWAATLLLMILSVAFVIGAEPLARLYTKDDAVIEVVKNLIYLNAIMIPVWAASFVLPAAFKGAKDAQFTMWIAIASMWGCRVVLGYFLGITLDMNVYGIWLGMFADWWIRGAIFFYRMIHLRWLDVYFRKKSAGK</sequence>
<reference evidence="13 14" key="1">
    <citation type="submission" date="2024-09" db="EMBL/GenBank/DDBJ databases">
        <authorList>
            <person name="Sun Q."/>
            <person name="Mori K."/>
        </authorList>
    </citation>
    <scope>NUCLEOTIDE SEQUENCE [LARGE SCALE GENOMIC DNA]</scope>
    <source>
        <strain evidence="13 14">CECT 8064</strain>
    </source>
</reference>
<evidence type="ECO:0000256" key="7">
    <source>
        <dbReference type="ARBA" id="ARBA00022989"/>
    </source>
</evidence>
<keyword evidence="5" id="KW-1003">Cell membrane</keyword>
<feature type="transmembrane region" description="Helical" evidence="12">
    <location>
        <begin position="442"/>
        <end position="464"/>
    </location>
</feature>
<evidence type="ECO:0000256" key="9">
    <source>
        <dbReference type="ARBA" id="ARBA00023136"/>
    </source>
</evidence>
<evidence type="ECO:0000256" key="4">
    <source>
        <dbReference type="ARBA" id="ARBA00022449"/>
    </source>
</evidence>
<evidence type="ECO:0000256" key="10">
    <source>
        <dbReference type="ARBA" id="ARBA00030855"/>
    </source>
</evidence>
<dbReference type="InterPro" id="IPR048279">
    <property type="entry name" value="MdtK-like"/>
</dbReference>
<proteinExistence type="predicted"/>
<dbReference type="PANTHER" id="PTHR43298">
    <property type="entry name" value="MULTIDRUG RESISTANCE PROTEIN NORM-RELATED"/>
    <property type="match status" value="1"/>
</dbReference>
<evidence type="ECO:0000256" key="1">
    <source>
        <dbReference type="ARBA" id="ARBA00004429"/>
    </source>
</evidence>
<evidence type="ECO:0000256" key="3">
    <source>
        <dbReference type="ARBA" id="ARBA00022448"/>
    </source>
</evidence>
<name>A0ABV5HNJ8_9VIBR</name>
<keyword evidence="9 12" id="KW-0472">Membrane</keyword>
<dbReference type="Proteomes" id="UP001589645">
    <property type="component" value="Unassembled WGS sequence"/>
</dbReference>
<dbReference type="CDD" id="cd13137">
    <property type="entry name" value="MATE_NorM_like"/>
    <property type="match status" value="1"/>
</dbReference>
<dbReference type="PANTHER" id="PTHR43298:SF2">
    <property type="entry name" value="FMN_FAD EXPORTER YEEO-RELATED"/>
    <property type="match status" value="1"/>
</dbReference>
<evidence type="ECO:0000256" key="5">
    <source>
        <dbReference type="ARBA" id="ARBA00022475"/>
    </source>
</evidence>
<evidence type="ECO:0000256" key="11">
    <source>
        <dbReference type="ARBA" id="ARBA00031636"/>
    </source>
</evidence>
<feature type="transmembrane region" description="Helical" evidence="12">
    <location>
        <begin position="416"/>
        <end position="436"/>
    </location>
</feature>
<keyword evidence="3" id="KW-0813">Transport</keyword>
<keyword evidence="7 12" id="KW-1133">Transmembrane helix</keyword>
<dbReference type="NCBIfam" id="NF007562">
    <property type="entry name" value="PRK10189.1"/>
    <property type="match status" value="1"/>
</dbReference>
<feature type="transmembrane region" description="Helical" evidence="12">
    <location>
        <begin position="216"/>
        <end position="241"/>
    </location>
</feature>
<comment type="caution">
    <text evidence="13">The sequence shown here is derived from an EMBL/GenBank/DDBJ whole genome shotgun (WGS) entry which is preliminary data.</text>
</comment>
<feature type="transmembrane region" description="Helical" evidence="12">
    <location>
        <begin position="33"/>
        <end position="54"/>
    </location>
</feature>
<feature type="transmembrane region" description="Helical" evidence="12">
    <location>
        <begin position="74"/>
        <end position="95"/>
    </location>
</feature>
<dbReference type="PIRSF" id="PIRSF006603">
    <property type="entry name" value="DinF"/>
    <property type="match status" value="1"/>
</dbReference>
<organism evidence="13 14">
    <name type="scientific">Vibrio olivae</name>
    <dbReference type="NCBI Taxonomy" id="1243002"/>
    <lineage>
        <taxon>Bacteria</taxon>
        <taxon>Pseudomonadati</taxon>
        <taxon>Pseudomonadota</taxon>
        <taxon>Gammaproteobacteria</taxon>
        <taxon>Vibrionales</taxon>
        <taxon>Vibrionaceae</taxon>
        <taxon>Vibrio</taxon>
    </lineage>
</organism>
<feature type="transmembrane region" description="Helical" evidence="12">
    <location>
        <begin position="384"/>
        <end position="404"/>
    </location>
</feature>
<gene>
    <name evidence="13" type="ORF">ACFFUV_11045</name>
</gene>
<evidence type="ECO:0000256" key="2">
    <source>
        <dbReference type="ARBA" id="ARBA00013489"/>
    </source>
</evidence>
<keyword evidence="4" id="KW-0050">Antiport</keyword>
<evidence type="ECO:0000256" key="6">
    <source>
        <dbReference type="ARBA" id="ARBA00022692"/>
    </source>
</evidence>
<keyword evidence="14" id="KW-1185">Reference proteome</keyword>
<accession>A0ABV5HNJ8</accession>
<dbReference type="RefSeq" id="WP_390192452.1">
    <property type="nucleotide sequence ID" value="NZ_JBHMEP010000002.1"/>
</dbReference>
<dbReference type="NCBIfam" id="TIGR00797">
    <property type="entry name" value="matE"/>
    <property type="match status" value="1"/>
</dbReference>
<dbReference type="EMBL" id="JBHMEP010000002">
    <property type="protein sequence ID" value="MFB9135497.1"/>
    <property type="molecule type" value="Genomic_DNA"/>
</dbReference>
<evidence type="ECO:0000313" key="14">
    <source>
        <dbReference type="Proteomes" id="UP001589645"/>
    </source>
</evidence>
<dbReference type="Pfam" id="PF01554">
    <property type="entry name" value="MatE"/>
    <property type="match status" value="2"/>
</dbReference>